<dbReference type="NCBIfam" id="TIGR00797">
    <property type="entry name" value="matE"/>
    <property type="match status" value="1"/>
</dbReference>
<evidence type="ECO:0000256" key="7">
    <source>
        <dbReference type="ARBA" id="ARBA00022475"/>
    </source>
</evidence>
<keyword evidence="6" id="KW-0050">Antiport</keyword>
<feature type="transmembrane region" description="Helical" evidence="13">
    <location>
        <begin position="329"/>
        <end position="355"/>
    </location>
</feature>
<evidence type="ECO:0000313" key="15">
    <source>
        <dbReference type="Proteomes" id="UP000461768"/>
    </source>
</evidence>
<keyword evidence="15" id="KW-1185">Reference proteome</keyword>
<dbReference type="GO" id="GO:0015297">
    <property type="term" value="F:antiporter activity"/>
    <property type="evidence" value="ECO:0007669"/>
    <property type="project" value="UniProtKB-KW"/>
</dbReference>
<organism evidence="14 15">
    <name type="scientific">Candidatus Galacturonatibacter soehngenii</name>
    <dbReference type="NCBI Taxonomy" id="2307010"/>
    <lineage>
        <taxon>Bacteria</taxon>
        <taxon>Bacillati</taxon>
        <taxon>Bacillota</taxon>
        <taxon>Clostridia</taxon>
        <taxon>Lachnospirales</taxon>
        <taxon>Lachnospiraceae</taxon>
        <taxon>Candidatus Galacturonatibacter</taxon>
    </lineage>
</organism>
<evidence type="ECO:0000256" key="6">
    <source>
        <dbReference type="ARBA" id="ARBA00022449"/>
    </source>
</evidence>
<keyword evidence="9 13" id="KW-1133">Transmembrane helix</keyword>
<comment type="subcellular location">
    <subcellularLocation>
        <location evidence="2">Cell membrane</location>
        <topology evidence="2">Multi-pass membrane protein</topology>
    </subcellularLocation>
</comment>
<comment type="similarity">
    <text evidence="3">Belongs to the multi antimicrobial extrusion (MATE) (TC 2.A.66.1) family.</text>
</comment>
<keyword evidence="7" id="KW-1003">Cell membrane</keyword>
<dbReference type="GO" id="GO:0006811">
    <property type="term" value="P:monoatomic ion transport"/>
    <property type="evidence" value="ECO:0007669"/>
    <property type="project" value="UniProtKB-KW"/>
</dbReference>
<feature type="transmembrane region" description="Helical" evidence="13">
    <location>
        <begin position="203"/>
        <end position="224"/>
    </location>
</feature>
<protein>
    <recommendedName>
        <fullName evidence="4">Probable multidrug resistance protein NorM</fullName>
    </recommendedName>
    <alternativeName>
        <fullName evidence="12">Multidrug-efflux transporter</fullName>
    </alternativeName>
</protein>
<dbReference type="RefSeq" id="WP_151145210.1">
    <property type="nucleotide sequence ID" value="NZ_WAGX01000005.1"/>
</dbReference>
<feature type="transmembrane region" description="Helical" evidence="13">
    <location>
        <begin position="169"/>
        <end position="191"/>
    </location>
</feature>
<keyword evidence="10" id="KW-0406">Ion transport</keyword>
<feature type="transmembrane region" description="Helical" evidence="13">
    <location>
        <begin position="91"/>
        <end position="112"/>
    </location>
</feature>
<dbReference type="InterPro" id="IPR050222">
    <property type="entry name" value="MATE_MdtK"/>
</dbReference>
<dbReference type="AlphaFoldDB" id="A0A7V7UBK8"/>
<feature type="transmembrane region" description="Helical" evidence="13">
    <location>
        <begin position="367"/>
        <end position="389"/>
    </location>
</feature>
<dbReference type="Proteomes" id="UP000461768">
    <property type="component" value="Unassembled WGS sequence"/>
</dbReference>
<feature type="transmembrane region" description="Helical" evidence="13">
    <location>
        <begin position="140"/>
        <end position="157"/>
    </location>
</feature>
<keyword evidence="5" id="KW-0813">Transport</keyword>
<accession>A0A7V7UBK8</accession>
<dbReference type="PANTHER" id="PTHR43298:SF2">
    <property type="entry name" value="FMN_FAD EXPORTER YEEO-RELATED"/>
    <property type="match status" value="1"/>
</dbReference>
<dbReference type="GO" id="GO:0042910">
    <property type="term" value="F:xenobiotic transmembrane transporter activity"/>
    <property type="evidence" value="ECO:0007669"/>
    <property type="project" value="InterPro"/>
</dbReference>
<evidence type="ECO:0000256" key="8">
    <source>
        <dbReference type="ARBA" id="ARBA00022692"/>
    </source>
</evidence>
<evidence type="ECO:0000313" key="14">
    <source>
        <dbReference type="EMBL" id="KAB1438198.1"/>
    </source>
</evidence>
<evidence type="ECO:0000256" key="11">
    <source>
        <dbReference type="ARBA" id="ARBA00023136"/>
    </source>
</evidence>
<dbReference type="InterPro" id="IPR048279">
    <property type="entry name" value="MdtK-like"/>
</dbReference>
<feature type="transmembrane region" description="Helical" evidence="13">
    <location>
        <begin position="423"/>
        <end position="447"/>
    </location>
</feature>
<evidence type="ECO:0000256" key="1">
    <source>
        <dbReference type="ARBA" id="ARBA00003408"/>
    </source>
</evidence>
<evidence type="ECO:0000256" key="10">
    <source>
        <dbReference type="ARBA" id="ARBA00023065"/>
    </source>
</evidence>
<dbReference type="GO" id="GO:0005886">
    <property type="term" value="C:plasma membrane"/>
    <property type="evidence" value="ECO:0007669"/>
    <property type="project" value="UniProtKB-SubCell"/>
</dbReference>
<evidence type="ECO:0000256" key="12">
    <source>
        <dbReference type="ARBA" id="ARBA00031636"/>
    </source>
</evidence>
<dbReference type="PANTHER" id="PTHR43298">
    <property type="entry name" value="MULTIDRUG RESISTANCE PROTEIN NORM-RELATED"/>
    <property type="match status" value="1"/>
</dbReference>
<gene>
    <name evidence="14" type="ORF">F7O84_11630</name>
</gene>
<keyword evidence="8 13" id="KW-0812">Transmembrane</keyword>
<comment type="caution">
    <text evidence="14">The sequence shown here is derived from an EMBL/GenBank/DDBJ whole genome shotgun (WGS) entry which is preliminary data.</text>
</comment>
<evidence type="ECO:0000256" key="9">
    <source>
        <dbReference type="ARBA" id="ARBA00022989"/>
    </source>
</evidence>
<dbReference type="InterPro" id="IPR002528">
    <property type="entry name" value="MATE_fam"/>
</dbReference>
<evidence type="ECO:0000256" key="4">
    <source>
        <dbReference type="ARBA" id="ARBA00020268"/>
    </source>
</evidence>
<dbReference type="Pfam" id="PF01554">
    <property type="entry name" value="MatE"/>
    <property type="match status" value="2"/>
</dbReference>
<feature type="transmembrane region" description="Helical" evidence="13">
    <location>
        <begin position="396"/>
        <end position="417"/>
    </location>
</feature>
<dbReference type="EMBL" id="WAGX01000005">
    <property type="protein sequence ID" value="KAB1438198.1"/>
    <property type="molecule type" value="Genomic_DNA"/>
</dbReference>
<evidence type="ECO:0000256" key="5">
    <source>
        <dbReference type="ARBA" id="ARBA00022448"/>
    </source>
</evidence>
<reference evidence="14 15" key="2">
    <citation type="submission" date="2020-02" db="EMBL/GenBank/DDBJ databases">
        <title>Candidatus Galacturonibacter soehngenii shows hetero-acetogenic catabolism of galacturonic acid but lacks a canonical carbon monoxide dehydrogenase/acetyl-CoA synthase complex.</title>
        <authorList>
            <person name="Diender M."/>
            <person name="Stouten G.R."/>
            <person name="Petersen J.F."/>
            <person name="Nielsen P.H."/>
            <person name="Dueholm M.S."/>
            <person name="Pronk J.T."/>
            <person name="Van Loosdrecht M.C.M."/>
        </authorList>
    </citation>
    <scope>NUCLEOTIDE SEQUENCE [LARGE SCALE GENOMIC DNA]</scope>
    <source>
        <strain evidence="14">GalUA</strain>
    </source>
</reference>
<proteinExistence type="inferred from homology"/>
<feature type="transmembrane region" description="Helical" evidence="13">
    <location>
        <begin position="51"/>
        <end position="79"/>
    </location>
</feature>
<dbReference type="PIRSF" id="PIRSF006603">
    <property type="entry name" value="DinF"/>
    <property type="match status" value="1"/>
</dbReference>
<evidence type="ECO:0000256" key="2">
    <source>
        <dbReference type="ARBA" id="ARBA00004651"/>
    </source>
</evidence>
<sequence length="459" mass="50419">MKKYIGSRQFYKMVLMVAIPVMIQNGITNFVNLLDNIMIGQVGTEQMSGVAIVNQLIFVFNLCIFGIVSGASIFGTQFYGKGDYEGMRNSFRFKIITCIALSGIGIMVLYQFQNELISLYLHEGNTKGDIAVALYHAKEYLAVMLISLVPFAISQAYSNTVREMGKTVMPMVAGIIAVIVNAVLNYILIFGKLGLPALGVQGAAIATVIAKFIECGIIVIWIHIHANENQFIIGAYKSFLIPRHLIKQILIKGAPLMINEALWASGMAITMQCYSVRGLDVVAGMNISTTISNMFNIVFIALGGSVAVVIGQLLGANKMEEAKDSATKLIFFSVVSCIFIGIVMAVVAPLFPAIYNTSNDVKYLAKSFILVSALCMPINAFTHASYFTLRSGGKTIITFLFDSVFVWLISIPTAYFFSRYTGIHIIFVYLICQSMDIIKCLIGYILIKKGVWLENIVAE</sequence>
<name>A0A7V7UBK8_9FIRM</name>
<reference evidence="14 15" key="1">
    <citation type="submission" date="2019-09" db="EMBL/GenBank/DDBJ databases">
        <authorList>
            <person name="Valk L.C."/>
        </authorList>
    </citation>
    <scope>NUCLEOTIDE SEQUENCE [LARGE SCALE GENOMIC DNA]</scope>
    <source>
        <strain evidence="14">GalUA</strain>
    </source>
</reference>
<evidence type="ECO:0000256" key="13">
    <source>
        <dbReference type="SAM" id="Phobius"/>
    </source>
</evidence>
<feature type="transmembrane region" description="Helical" evidence="13">
    <location>
        <begin position="297"/>
        <end position="317"/>
    </location>
</feature>
<keyword evidence="11 13" id="KW-0472">Membrane</keyword>
<feature type="transmembrane region" description="Helical" evidence="13">
    <location>
        <begin position="12"/>
        <end position="31"/>
    </location>
</feature>
<dbReference type="OrthoDB" id="9780160at2"/>
<evidence type="ECO:0000256" key="3">
    <source>
        <dbReference type="ARBA" id="ARBA00010199"/>
    </source>
</evidence>
<comment type="function">
    <text evidence="1">Multidrug efflux pump.</text>
</comment>